<reference evidence="1 2" key="1">
    <citation type="submission" date="2018-07" db="EMBL/GenBank/DDBJ databases">
        <title>Chitinophaga K2CV101002-2 sp. nov., isolated from a monsoon evergreen broad-leaved forest soil.</title>
        <authorList>
            <person name="Lv Y."/>
        </authorList>
    </citation>
    <scope>NUCLEOTIDE SEQUENCE [LARGE SCALE GENOMIC DNA]</scope>
    <source>
        <strain evidence="1 2">GDMCC 1.1288</strain>
    </source>
</reference>
<keyword evidence="2" id="KW-1185">Reference proteome</keyword>
<comment type="caution">
    <text evidence="1">The sequence shown here is derived from an EMBL/GenBank/DDBJ whole genome shotgun (WGS) entry which is preliminary data.</text>
</comment>
<evidence type="ECO:0000313" key="1">
    <source>
        <dbReference type="EMBL" id="RFS19330.1"/>
    </source>
</evidence>
<dbReference type="RefSeq" id="WP_116978383.1">
    <property type="nucleotide sequence ID" value="NZ_QPMM01000014.1"/>
</dbReference>
<dbReference type="EMBL" id="QPMM01000014">
    <property type="protein sequence ID" value="RFS19330.1"/>
    <property type="molecule type" value="Genomic_DNA"/>
</dbReference>
<sequence>MEDLKSIYQALLYSDGIGQWDRLLPALEETYVQLEDRDPDQLLGFLYALSKEVAFYNSQGFKTGEWSGMFKSLLSGISSPSLLPYETLLNARAESKDVPAHLGLLLVYLSLLNKLKSNLNGVPRAHAAWYYNERLKFPSKALVPDKVQVVFELNKNLSPQLITANTPLDAGKTEDGLALIYNTTSDLIVNQGQVTSAYVLFVERVLGGNRFWKAAYDPTAITNSFLPFGGPQTPLAVTDRVMQPATAGLAVTSSLLELGGGQRTITLSILSSPYSGTAPSLTELTNLAITLTGEKGWVNLHIIQATIDTASGNRALLKLVLSLSEAIPPIIGHQQAIHKTSFPDGVPVLRIICNENTVTPDLLLNFRIAQVDIQTVVTGLKQLVVQNDEGLQSVNSPFQVFGSWPVIGSRFFIGSKECFGKNISQATLHFKWLNPPADFKQYYAGYSVVNWYSFAEYRWDVDMLLNGTFDNHTLQQGALMFGGVGKDSEAKVELLPAQLQKIFATVPTIDDVEVADLSSGYVSGIPKGFIRLTLATPEYADFSAFGHSNYTKAISAVTQAMIHNPAGNYTMPQVPYTPVLKEVAVDYTASGTIFPGNDAVLYHISPFGIEEINDTSTLLLPDLSANGYLYIGLNKLLPQQQVSVLFHAADNEVPPTGDDPLGYSDPVVNWSYLADGIWQRLRSDQLVLDTTQAFRQTGIIALQTGADASLTDPAMPQDLLWLRAELQEGLYRIPPIDGIYAQAVEAELDTSMIDQFPDAFANHLAAGLPPDSIHQMPTGNSAVKKVFQPYVSYGGRAAESTDSFITRMAERLRHRNRAVQGWDIERLILAAFPDIVKIKCLGASDTLNPGTTTAIIIPRVNIHQTLAKRLQPKANGYVLDNIANTLSSYLPAFANIEVYNPVYEELLADFKVKFISGYDPAYFLDQLNTDLIRYLSPWAFDESSRLHFDAAIYRSEIIYFIENLPYIDFVTDFKLFHLNAIDNGKSSIGKMKVGKDFSVSRKPMPNVGIMTIGDTFIVGTDWEVVVPSQPTAILVSVPRHAITVVDTSRSCNSVPLLGIGAMTINLDFIITKS</sequence>
<dbReference type="OrthoDB" id="9762853at2"/>
<name>A0A3E1Y3Q5_9BACT</name>
<proteinExistence type="predicted"/>
<protein>
    <recommendedName>
        <fullName evidence="3">Baseplate J-like protein</fullName>
    </recommendedName>
</protein>
<dbReference type="AlphaFoldDB" id="A0A3E1Y3Q5"/>
<gene>
    <name evidence="1" type="ORF">DVR12_24170</name>
</gene>
<dbReference type="Proteomes" id="UP000260644">
    <property type="component" value="Unassembled WGS sequence"/>
</dbReference>
<evidence type="ECO:0008006" key="3">
    <source>
        <dbReference type="Google" id="ProtNLM"/>
    </source>
</evidence>
<organism evidence="1 2">
    <name type="scientific">Chitinophaga silvatica</name>
    <dbReference type="NCBI Taxonomy" id="2282649"/>
    <lineage>
        <taxon>Bacteria</taxon>
        <taxon>Pseudomonadati</taxon>
        <taxon>Bacteroidota</taxon>
        <taxon>Chitinophagia</taxon>
        <taxon>Chitinophagales</taxon>
        <taxon>Chitinophagaceae</taxon>
        <taxon>Chitinophaga</taxon>
    </lineage>
</organism>
<evidence type="ECO:0000313" key="2">
    <source>
        <dbReference type="Proteomes" id="UP000260644"/>
    </source>
</evidence>
<accession>A0A3E1Y3Q5</accession>